<organism evidence="15 16">
    <name type="scientific">Calicophoron daubneyi</name>
    <name type="common">Rumen fluke</name>
    <name type="synonym">Paramphistomum daubneyi</name>
    <dbReference type="NCBI Taxonomy" id="300641"/>
    <lineage>
        <taxon>Eukaryota</taxon>
        <taxon>Metazoa</taxon>
        <taxon>Spiralia</taxon>
        <taxon>Lophotrochozoa</taxon>
        <taxon>Platyhelminthes</taxon>
        <taxon>Trematoda</taxon>
        <taxon>Digenea</taxon>
        <taxon>Plagiorchiida</taxon>
        <taxon>Pronocephalata</taxon>
        <taxon>Paramphistomoidea</taxon>
        <taxon>Paramphistomidae</taxon>
        <taxon>Calicophoron</taxon>
    </lineage>
</organism>
<keyword evidence="3" id="KW-0813">Transport</keyword>
<keyword evidence="5 13" id="KW-0444">Lipid biosynthesis</keyword>
<evidence type="ECO:0000256" key="6">
    <source>
        <dbReference type="ARBA" id="ARBA00022553"/>
    </source>
</evidence>
<dbReference type="GO" id="GO:0005739">
    <property type="term" value="C:mitochondrion"/>
    <property type="evidence" value="ECO:0007669"/>
    <property type="project" value="UniProtKB-SubCell"/>
</dbReference>
<gene>
    <name evidence="15" type="ORF">CDAUBV1_LOCUS5054</name>
</gene>
<keyword evidence="7" id="KW-0276">Fatty acid metabolism</keyword>
<dbReference type="PANTHER" id="PTHR20863">
    <property type="entry name" value="ACYL CARRIER PROTEIN"/>
    <property type="match status" value="1"/>
</dbReference>
<proteinExistence type="inferred from homology"/>
<keyword evidence="6" id="KW-0597">Phosphoprotein</keyword>
<keyword evidence="11" id="KW-0496">Mitochondrion</keyword>
<dbReference type="InterPro" id="IPR036736">
    <property type="entry name" value="ACP-like_sf"/>
</dbReference>
<evidence type="ECO:0000256" key="1">
    <source>
        <dbReference type="ARBA" id="ARBA00004173"/>
    </source>
</evidence>
<dbReference type="GO" id="GO:0000035">
    <property type="term" value="F:acyl binding"/>
    <property type="evidence" value="ECO:0007669"/>
    <property type="project" value="TreeGrafter"/>
</dbReference>
<dbReference type="PANTHER" id="PTHR20863:SF28">
    <property type="entry name" value="ACYL CARRIER PROTEIN, MITOCHONDRIAL"/>
    <property type="match status" value="1"/>
</dbReference>
<name>A0AAV2T7H3_CALDB</name>
<accession>A0AAV2T7H3</accession>
<comment type="similarity">
    <text evidence="2">Belongs to the acyl carrier protein (ACP) family.</text>
</comment>
<evidence type="ECO:0000256" key="2">
    <source>
        <dbReference type="ARBA" id="ARBA00010930"/>
    </source>
</evidence>
<evidence type="ECO:0000256" key="7">
    <source>
        <dbReference type="ARBA" id="ARBA00022832"/>
    </source>
</evidence>
<dbReference type="InterPro" id="IPR003231">
    <property type="entry name" value="ACP"/>
</dbReference>
<evidence type="ECO:0000256" key="5">
    <source>
        <dbReference type="ARBA" id="ARBA00022516"/>
    </source>
</evidence>
<sequence>MTRWTLRKYYTLCNIIFPQLTLDSNFAKDFGIDSLDHVEIVMEMEQEFNFEIPDVDSERFHTPRDIVRYICDKYDLYE</sequence>
<protein>
    <recommendedName>
        <fullName evidence="13">Acyl carrier protein</fullName>
    </recommendedName>
</protein>
<dbReference type="EMBL" id="CAXLJL010000123">
    <property type="protein sequence ID" value="CAL5132211.1"/>
    <property type="molecule type" value="Genomic_DNA"/>
</dbReference>
<evidence type="ECO:0000256" key="10">
    <source>
        <dbReference type="ARBA" id="ARBA00023098"/>
    </source>
</evidence>
<keyword evidence="9" id="KW-0249">Electron transport</keyword>
<reference evidence="15" key="1">
    <citation type="submission" date="2024-06" db="EMBL/GenBank/DDBJ databases">
        <authorList>
            <person name="Liu X."/>
            <person name="Lenzi L."/>
            <person name="Haldenby T S."/>
            <person name="Uol C."/>
        </authorList>
    </citation>
    <scope>NUCLEOTIDE SEQUENCE</scope>
</reference>
<feature type="domain" description="Carrier" evidence="14">
    <location>
        <begin position="1"/>
        <end position="74"/>
    </location>
</feature>
<evidence type="ECO:0000256" key="8">
    <source>
        <dbReference type="ARBA" id="ARBA00022946"/>
    </source>
</evidence>
<evidence type="ECO:0000256" key="12">
    <source>
        <dbReference type="ARBA" id="ARBA00023160"/>
    </source>
</evidence>
<comment type="caution">
    <text evidence="15">The sequence shown here is derived from an EMBL/GenBank/DDBJ whole genome shotgun (WGS) entry which is preliminary data.</text>
</comment>
<dbReference type="Pfam" id="PF00550">
    <property type="entry name" value="PP-binding"/>
    <property type="match status" value="1"/>
</dbReference>
<dbReference type="AlphaFoldDB" id="A0AAV2T7H3"/>
<dbReference type="Gene3D" id="1.10.1200.10">
    <property type="entry name" value="ACP-like"/>
    <property type="match status" value="1"/>
</dbReference>
<evidence type="ECO:0000256" key="9">
    <source>
        <dbReference type="ARBA" id="ARBA00022982"/>
    </source>
</evidence>
<evidence type="ECO:0000256" key="13">
    <source>
        <dbReference type="RuleBase" id="RU000722"/>
    </source>
</evidence>
<keyword evidence="10" id="KW-0443">Lipid metabolism</keyword>
<evidence type="ECO:0000259" key="14">
    <source>
        <dbReference type="PROSITE" id="PS50075"/>
    </source>
</evidence>
<evidence type="ECO:0000313" key="16">
    <source>
        <dbReference type="Proteomes" id="UP001497525"/>
    </source>
</evidence>
<keyword evidence="12 13" id="KW-0275">Fatty acid biosynthesis</keyword>
<keyword evidence="4 13" id="KW-0596">Phosphopantetheine</keyword>
<dbReference type="InterPro" id="IPR009081">
    <property type="entry name" value="PP-bd_ACP"/>
</dbReference>
<comment type="subcellular location">
    <subcellularLocation>
        <location evidence="1">Mitochondrion</location>
    </subcellularLocation>
</comment>
<dbReference type="Proteomes" id="UP001497525">
    <property type="component" value="Unassembled WGS sequence"/>
</dbReference>
<dbReference type="PROSITE" id="PS50075">
    <property type="entry name" value="CARRIER"/>
    <property type="match status" value="1"/>
</dbReference>
<evidence type="ECO:0000256" key="11">
    <source>
        <dbReference type="ARBA" id="ARBA00023128"/>
    </source>
</evidence>
<dbReference type="SUPFAM" id="SSF47336">
    <property type="entry name" value="ACP-like"/>
    <property type="match status" value="1"/>
</dbReference>
<dbReference type="GO" id="GO:0000036">
    <property type="term" value="F:acyl carrier activity"/>
    <property type="evidence" value="ECO:0007669"/>
    <property type="project" value="TreeGrafter"/>
</dbReference>
<comment type="function">
    <text evidence="13">Carrier of the growing fatty acid chain in fatty acid biosynthesis.</text>
</comment>
<evidence type="ECO:0000313" key="15">
    <source>
        <dbReference type="EMBL" id="CAL5132211.1"/>
    </source>
</evidence>
<keyword evidence="8" id="KW-0809">Transit peptide</keyword>
<evidence type="ECO:0000256" key="4">
    <source>
        <dbReference type="ARBA" id="ARBA00022450"/>
    </source>
</evidence>
<evidence type="ECO:0000256" key="3">
    <source>
        <dbReference type="ARBA" id="ARBA00022448"/>
    </source>
</evidence>